<keyword evidence="6" id="KW-0229">DNA integration</keyword>
<dbReference type="Pfam" id="PF17921">
    <property type="entry name" value="Integrase_H2C2"/>
    <property type="match status" value="1"/>
</dbReference>
<sequence length="468" mass="52572">MEALVGGSQTLLCCMDRSQESSLYPRSQETLTCNSRQARWALFFNQFDFVLSYRPGSKNQKPDAFSRQFDPPNMISSPVRIIPPSKIVAPVRWGIESIVRKAQQQETDPGNGPPCRLFVPKAVCSDVLQWGLSSSIACHPGASRTLEFIGRCVWWPKMAEDIRAYVAACSICAQHNDSRSRPQGLLLPLPVPARPWSHISMDFVMGLPPSQGNKVILLVVDRFSKACHLVPLPKLPSAPQTAEIVLQHVFRLHGFPQDVVSDHGPQFASRFWKAFCQLIGTTASLSSGFYPQSNGQTEQTNQEIETTLRCLVSSNPTSWSKHLIWAEFAHNILRHSSTGMSPFECQYGFQPPLFSEQESEVGVPAAQHLVQRCRRVWRKARDALLKTSQLQQQWANRRRRPAPTLRPGQKVWLSSKDLPLKVKSHKLTPKLIGPFKVIRKVNPVFLPVPATQVFAHTSHLPCLMFKAC</sequence>
<name>A0A8C2FIU7_CYPCA</name>
<evidence type="ECO:0000256" key="7">
    <source>
        <dbReference type="ARBA" id="ARBA00022918"/>
    </source>
</evidence>
<dbReference type="GO" id="GO:0015074">
    <property type="term" value="P:DNA integration"/>
    <property type="evidence" value="ECO:0007669"/>
    <property type="project" value="UniProtKB-KW"/>
</dbReference>
<dbReference type="GO" id="GO:0003677">
    <property type="term" value="F:DNA binding"/>
    <property type="evidence" value="ECO:0007669"/>
    <property type="project" value="UniProtKB-KW"/>
</dbReference>
<dbReference type="GO" id="GO:0003964">
    <property type="term" value="F:RNA-directed DNA polymerase activity"/>
    <property type="evidence" value="ECO:0007669"/>
    <property type="project" value="UniProtKB-KW"/>
</dbReference>
<keyword evidence="1" id="KW-0645">Protease</keyword>
<dbReference type="GO" id="GO:0046872">
    <property type="term" value="F:metal ion binding"/>
    <property type="evidence" value="ECO:0007669"/>
    <property type="project" value="UniProtKB-KW"/>
</dbReference>
<reference evidence="13" key="1">
    <citation type="submission" date="2025-08" db="UniProtKB">
        <authorList>
            <consortium name="Ensembl"/>
        </authorList>
    </citation>
    <scope>IDENTIFICATION</scope>
</reference>
<dbReference type="InterPro" id="IPR041588">
    <property type="entry name" value="Integrase_H2C2"/>
</dbReference>
<dbReference type="InterPro" id="IPR001584">
    <property type="entry name" value="Integrase_cat-core"/>
</dbReference>
<dbReference type="InterPro" id="IPR012337">
    <property type="entry name" value="RNaseH-like_sf"/>
</dbReference>
<dbReference type="FunFam" id="3.30.420.10:FF:000032">
    <property type="entry name" value="Retrovirus-related Pol polyprotein from transposon 297-like Protein"/>
    <property type="match status" value="1"/>
</dbReference>
<dbReference type="PROSITE" id="PS50994">
    <property type="entry name" value="INTEGRASE"/>
    <property type="match status" value="1"/>
</dbReference>
<evidence type="ECO:0000256" key="2">
    <source>
        <dbReference type="ARBA" id="ARBA00022723"/>
    </source>
</evidence>
<keyword evidence="7" id="KW-0695">RNA-directed DNA polymerase</keyword>
<accession>A0A8C2FIU7</accession>
<evidence type="ECO:0000256" key="5">
    <source>
        <dbReference type="ARBA" id="ARBA00022842"/>
    </source>
</evidence>
<dbReference type="GO" id="GO:0004190">
    <property type="term" value="F:aspartic-type endopeptidase activity"/>
    <property type="evidence" value="ECO:0007669"/>
    <property type="project" value="UniProtKB-KW"/>
</dbReference>
<dbReference type="GO" id="GO:0006508">
    <property type="term" value="P:proteolysis"/>
    <property type="evidence" value="ECO:0007669"/>
    <property type="project" value="UniProtKB-KW"/>
</dbReference>
<evidence type="ECO:0000256" key="9">
    <source>
        <dbReference type="ARBA" id="ARBA00023125"/>
    </source>
</evidence>
<keyword evidence="8" id="KW-0808">Transferase</keyword>
<dbReference type="SUPFAM" id="SSF53098">
    <property type="entry name" value="Ribonuclease H-like"/>
    <property type="match status" value="1"/>
</dbReference>
<dbReference type="Proteomes" id="UP000694701">
    <property type="component" value="Unplaced"/>
</dbReference>
<dbReference type="Gene3D" id="3.30.420.10">
    <property type="entry name" value="Ribonuclease H-like superfamily/Ribonuclease H"/>
    <property type="match status" value="1"/>
</dbReference>
<feature type="domain" description="Integrase catalytic" evidence="12">
    <location>
        <begin position="191"/>
        <end position="350"/>
    </location>
</feature>
<dbReference type="Ensembl" id="ENSCCRT00020062458.1">
    <property type="protein sequence ID" value="ENSCCRP00020056644.1"/>
    <property type="gene ID" value="ENSCCRG00020026912.1"/>
</dbReference>
<evidence type="ECO:0000256" key="10">
    <source>
        <dbReference type="ARBA" id="ARBA00023172"/>
    </source>
</evidence>
<keyword evidence="4" id="KW-0378">Hydrolase</keyword>
<dbReference type="Pfam" id="PF00665">
    <property type="entry name" value="rve"/>
    <property type="match status" value="1"/>
</dbReference>
<dbReference type="PANTHER" id="PTHR37984">
    <property type="entry name" value="PROTEIN CBG26694"/>
    <property type="match status" value="1"/>
</dbReference>
<evidence type="ECO:0000256" key="8">
    <source>
        <dbReference type="ARBA" id="ARBA00022932"/>
    </source>
</evidence>
<evidence type="ECO:0000256" key="3">
    <source>
        <dbReference type="ARBA" id="ARBA00022750"/>
    </source>
</evidence>
<keyword evidence="8" id="KW-0239">DNA-directed DNA polymerase</keyword>
<dbReference type="InterPro" id="IPR056924">
    <property type="entry name" value="SH3_Tf2-1"/>
</dbReference>
<evidence type="ECO:0000256" key="11">
    <source>
        <dbReference type="ARBA" id="ARBA00039658"/>
    </source>
</evidence>
<keyword evidence="3" id="KW-0064">Aspartyl protease</keyword>
<dbReference type="GO" id="GO:0003887">
    <property type="term" value="F:DNA-directed DNA polymerase activity"/>
    <property type="evidence" value="ECO:0007669"/>
    <property type="project" value="UniProtKB-KW"/>
</dbReference>
<evidence type="ECO:0000313" key="14">
    <source>
        <dbReference type="Proteomes" id="UP000694701"/>
    </source>
</evidence>
<dbReference type="InterPro" id="IPR050951">
    <property type="entry name" value="Retrovirus_Pol_polyprotein"/>
</dbReference>
<organism evidence="13 14">
    <name type="scientific">Cyprinus carpio</name>
    <name type="common">Common carp</name>
    <dbReference type="NCBI Taxonomy" id="7962"/>
    <lineage>
        <taxon>Eukaryota</taxon>
        <taxon>Metazoa</taxon>
        <taxon>Chordata</taxon>
        <taxon>Craniata</taxon>
        <taxon>Vertebrata</taxon>
        <taxon>Euteleostomi</taxon>
        <taxon>Actinopterygii</taxon>
        <taxon>Neopterygii</taxon>
        <taxon>Teleostei</taxon>
        <taxon>Ostariophysi</taxon>
        <taxon>Cypriniformes</taxon>
        <taxon>Cyprinidae</taxon>
        <taxon>Cyprininae</taxon>
        <taxon>Cyprinus</taxon>
    </lineage>
</organism>
<dbReference type="AlphaFoldDB" id="A0A8C2FIU7"/>
<evidence type="ECO:0000259" key="12">
    <source>
        <dbReference type="PROSITE" id="PS50994"/>
    </source>
</evidence>
<keyword evidence="5" id="KW-0460">Magnesium</keyword>
<proteinExistence type="predicted"/>
<dbReference type="Pfam" id="PF24626">
    <property type="entry name" value="SH3_Tf2-1"/>
    <property type="match status" value="1"/>
</dbReference>
<evidence type="ECO:0000313" key="13">
    <source>
        <dbReference type="Ensembl" id="ENSCCRP00020056644.1"/>
    </source>
</evidence>
<protein>
    <recommendedName>
        <fullName evidence="11">Gypsy retrotransposon integrase-like protein 1</fullName>
    </recommendedName>
</protein>
<evidence type="ECO:0000256" key="4">
    <source>
        <dbReference type="ARBA" id="ARBA00022801"/>
    </source>
</evidence>
<evidence type="ECO:0000256" key="6">
    <source>
        <dbReference type="ARBA" id="ARBA00022908"/>
    </source>
</evidence>
<dbReference type="PANTHER" id="PTHR37984:SF5">
    <property type="entry name" value="PROTEIN NYNRIN-LIKE"/>
    <property type="match status" value="1"/>
</dbReference>
<evidence type="ECO:0000256" key="1">
    <source>
        <dbReference type="ARBA" id="ARBA00022670"/>
    </source>
</evidence>
<keyword evidence="8" id="KW-0548">Nucleotidyltransferase</keyword>
<keyword evidence="10" id="KW-0233">DNA recombination</keyword>
<keyword evidence="2" id="KW-0479">Metal-binding</keyword>
<dbReference type="InterPro" id="IPR036397">
    <property type="entry name" value="RNaseH_sf"/>
</dbReference>
<dbReference type="Gene3D" id="1.10.340.70">
    <property type="match status" value="1"/>
</dbReference>
<dbReference type="GO" id="GO:0006310">
    <property type="term" value="P:DNA recombination"/>
    <property type="evidence" value="ECO:0007669"/>
    <property type="project" value="UniProtKB-KW"/>
</dbReference>
<keyword evidence="9" id="KW-0238">DNA-binding</keyword>